<dbReference type="PANTHER" id="PTHR32060:SF30">
    <property type="entry name" value="CARBOXY-TERMINAL PROCESSING PROTEASE CTPA"/>
    <property type="match status" value="1"/>
</dbReference>
<keyword evidence="9" id="KW-1185">Reference proteome</keyword>
<keyword evidence="2 5" id="KW-0645">Protease</keyword>
<dbReference type="InterPro" id="IPR004447">
    <property type="entry name" value="Peptidase_S41A"/>
</dbReference>
<name>A0ABV1G9W8_9FIRM</name>
<dbReference type="SMART" id="SM00228">
    <property type="entry name" value="PDZ"/>
    <property type="match status" value="1"/>
</dbReference>
<dbReference type="Pfam" id="PF17820">
    <property type="entry name" value="PDZ_6"/>
    <property type="match status" value="1"/>
</dbReference>
<dbReference type="EMBL" id="JBBMFF010000260">
    <property type="protein sequence ID" value="MEQ2512124.1"/>
    <property type="molecule type" value="Genomic_DNA"/>
</dbReference>
<dbReference type="InterPro" id="IPR041489">
    <property type="entry name" value="PDZ_6"/>
</dbReference>
<evidence type="ECO:0000256" key="2">
    <source>
        <dbReference type="ARBA" id="ARBA00022670"/>
    </source>
</evidence>
<dbReference type="PROSITE" id="PS50106">
    <property type="entry name" value="PDZ"/>
    <property type="match status" value="1"/>
</dbReference>
<dbReference type="Gene3D" id="2.30.42.10">
    <property type="match status" value="1"/>
</dbReference>
<dbReference type="InterPro" id="IPR036034">
    <property type="entry name" value="PDZ_sf"/>
</dbReference>
<dbReference type="PANTHER" id="PTHR32060">
    <property type="entry name" value="TAIL-SPECIFIC PROTEASE"/>
    <property type="match status" value="1"/>
</dbReference>
<evidence type="ECO:0000313" key="9">
    <source>
        <dbReference type="Proteomes" id="UP001491552"/>
    </source>
</evidence>
<dbReference type="InterPro" id="IPR001478">
    <property type="entry name" value="PDZ"/>
</dbReference>
<dbReference type="Proteomes" id="UP001491552">
    <property type="component" value="Unassembled WGS sequence"/>
</dbReference>
<evidence type="ECO:0000256" key="1">
    <source>
        <dbReference type="ARBA" id="ARBA00009179"/>
    </source>
</evidence>
<keyword evidence="6" id="KW-1133">Transmembrane helix</keyword>
<evidence type="ECO:0000256" key="5">
    <source>
        <dbReference type="RuleBase" id="RU004404"/>
    </source>
</evidence>
<evidence type="ECO:0000256" key="4">
    <source>
        <dbReference type="ARBA" id="ARBA00022825"/>
    </source>
</evidence>
<feature type="domain" description="PDZ" evidence="7">
    <location>
        <begin position="111"/>
        <end position="182"/>
    </location>
</feature>
<keyword evidence="4 5" id="KW-0720">Serine protease</keyword>
<keyword evidence="6" id="KW-0472">Membrane</keyword>
<dbReference type="CDD" id="cd07560">
    <property type="entry name" value="Peptidase_S41_CPP"/>
    <property type="match status" value="1"/>
</dbReference>
<organism evidence="8 9">
    <name type="scientific">Faecousia intestinalis</name>
    <dbReference type="NCBI Taxonomy" id="3133167"/>
    <lineage>
        <taxon>Bacteria</taxon>
        <taxon>Bacillati</taxon>
        <taxon>Bacillota</taxon>
        <taxon>Clostridia</taxon>
        <taxon>Eubacteriales</taxon>
        <taxon>Oscillospiraceae</taxon>
        <taxon>Faecousia</taxon>
    </lineage>
</organism>
<dbReference type="InterPro" id="IPR029045">
    <property type="entry name" value="ClpP/crotonase-like_dom_sf"/>
</dbReference>
<feature type="transmembrane region" description="Helical" evidence="6">
    <location>
        <begin position="25"/>
        <end position="50"/>
    </location>
</feature>
<comment type="caution">
    <text evidence="8">The sequence shown here is derived from an EMBL/GenBank/DDBJ whole genome shotgun (WGS) entry which is preliminary data.</text>
</comment>
<dbReference type="Gene3D" id="3.30.750.44">
    <property type="match status" value="1"/>
</dbReference>
<sequence>MEPNETPMGPEELRPEPQKPKKKRLLPYVVCCLATAVVVFALTLAGMTLLQSRQKSTSGDDYLAKVQEVVALLDARYVDGLDHSKLGDQLASAAVTATGDRWSYYISADELAAYQEQNANAYVGIGVTIRLENEDDAGFTVASVTPGGPAEAAGLQIGDMLLAIDGANMKELGMEEARNRVRGEEGTSLTLTVQRGGETFDVTVTRATIEVEVVRAELLDGNVGYLKINNFDSGCAEKSIAAIESLREQGATSLLFDVRFNPGGHKDELVELLDYLLPEGPLFRSVDYKGNEDIDYSDASCVELPMAVLVNGDSYSAAEFFAAALQEYGVGTVVGTQTVGKANYQQTFVLSDGSAVAVSTGHYQTPHGVTLAGVGITPDIPVEVDDDTYLKIYSNALEKSEDAQLQAAIAALTQGNP</sequence>
<evidence type="ECO:0000256" key="6">
    <source>
        <dbReference type="SAM" id="Phobius"/>
    </source>
</evidence>
<dbReference type="Gene3D" id="3.90.226.10">
    <property type="entry name" value="2-enoyl-CoA Hydratase, Chain A, domain 1"/>
    <property type="match status" value="1"/>
</dbReference>
<dbReference type="SMART" id="SM00245">
    <property type="entry name" value="TSPc"/>
    <property type="match status" value="1"/>
</dbReference>
<gene>
    <name evidence="8" type="ORF">WMO66_12870</name>
</gene>
<evidence type="ECO:0000313" key="8">
    <source>
        <dbReference type="EMBL" id="MEQ2512124.1"/>
    </source>
</evidence>
<evidence type="ECO:0000259" key="7">
    <source>
        <dbReference type="PROSITE" id="PS50106"/>
    </source>
</evidence>
<dbReference type="RefSeq" id="WP_349136827.1">
    <property type="nucleotide sequence ID" value="NZ_JBBMFF010000260.1"/>
</dbReference>
<accession>A0ABV1G9W8</accession>
<dbReference type="InterPro" id="IPR005151">
    <property type="entry name" value="Tail-specific_protease"/>
</dbReference>
<dbReference type="NCBIfam" id="TIGR00225">
    <property type="entry name" value="prc"/>
    <property type="match status" value="1"/>
</dbReference>
<dbReference type="Pfam" id="PF03572">
    <property type="entry name" value="Peptidase_S41"/>
    <property type="match status" value="1"/>
</dbReference>
<comment type="similarity">
    <text evidence="1 5">Belongs to the peptidase S41A family.</text>
</comment>
<reference evidence="8 9" key="1">
    <citation type="submission" date="2024-03" db="EMBL/GenBank/DDBJ databases">
        <title>Human intestinal bacterial collection.</title>
        <authorList>
            <person name="Pauvert C."/>
            <person name="Hitch T.C.A."/>
            <person name="Clavel T."/>
        </authorList>
    </citation>
    <scope>NUCLEOTIDE SEQUENCE [LARGE SCALE GENOMIC DNA]</scope>
    <source>
        <strain evidence="8 9">CLA-AA-H192</strain>
    </source>
</reference>
<keyword evidence="3 5" id="KW-0378">Hydrolase</keyword>
<protein>
    <submittedName>
        <fullName evidence="8">S41 family peptidase</fullName>
    </submittedName>
</protein>
<dbReference type="SUPFAM" id="SSF52096">
    <property type="entry name" value="ClpP/crotonase"/>
    <property type="match status" value="1"/>
</dbReference>
<keyword evidence="6" id="KW-0812">Transmembrane</keyword>
<dbReference type="SUPFAM" id="SSF50156">
    <property type="entry name" value="PDZ domain-like"/>
    <property type="match status" value="1"/>
</dbReference>
<evidence type="ECO:0000256" key="3">
    <source>
        <dbReference type="ARBA" id="ARBA00022801"/>
    </source>
</evidence>
<proteinExistence type="inferred from homology"/>
<dbReference type="CDD" id="cd06782">
    <property type="entry name" value="cpPDZ_CPP-like"/>
    <property type="match status" value="1"/>
</dbReference>